<evidence type="ECO:0000256" key="2">
    <source>
        <dbReference type="ARBA" id="ARBA00022475"/>
    </source>
</evidence>
<dbReference type="CDD" id="cd06581">
    <property type="entry name" value="TM_PBP1_LivM_like"/>
    <property type="match status" value="1"/>
</dbReference>
<feature type="transmembrane region" description="Helical" evidence="6">
    <location>
        <begin position="514"/>
        <end position="537"/>
    </location>
</feature>
<feature type="transmembrane region" description="Helical" evidence="6">
    <location>
        <begin position="189"/>
        <end position="212"/>
    </location>
</feature>
<name>A0A1J5RST9_9ZZZZ</name>
<feature type="transmembrane region" description="Helical" evidence="6">
    <location>
        <begin position="141"/>
        <end position="160"/>
    </location>
</feature>
<feature type="transmembrane region" description="Helical" evidence="6">
    <location>
        <begin position="317"/>
        <end position="350"/>
    </location>
</feature>
<dbReference type="PANTHER" id="PTHR30482">
    <property type="entry name" value="HIGH-AFFINITY BRANCHED-CHAIN AMINO ACID TRANSPORT SYSTEM PERMEASE"/>
    <property type="match status" value="1"/>
</dbReference>
<dbReference type="PANTHER" id="PTHR30482:SF18">
    <property type="entry name" value="BRANCHED AMINO ACID TRANSPORT SYSTEM PERMEASE"/>
    <property type="match status" value="1"/>
</dbReference>
<proteinExistence type="predicted"/>
<dbReference type="Pfam" id="PF02653">
    <property type="entry name" value="BPD_transp_2"/>
    <property type="match status" value="2"/>
</dbReference>
<comment type="subcellular location">
    <subcellularLocation>
        <location evidence="1">Cell membrane</location>
        <topology evidence="1">Multi-pass membrane protein</topology>
    </subcellularLocation>
</comment>
<feature type="transmembrane region" description="Helical" evidence="6">
    <location>
        <begin position="35"/>
        <end position="53"/>
    </location>
</feature>
<dbReference type="InterPro" id="IPR037294">
    <property type="entry name" value="ABC_BtuC-like"/>
</dbReference>
<feature type="transmembrane region" description="Helical" evidence="6">
    <location>
        <begin position="224"/>
        <end position="248"/>
    </location>
</feature>
<dbReference type="InterPro" id="IPR043428">
    <property type="entry name" value="LivM-like"/>
</dbReference>
<feature type="transmembrane region" description="Helical" evidence="6">
    <location>
        <begin position="442"/>
        <end position="459"/>
    </location>
</feature>
<feature type="transmembrane region" description="Helical" evidence="6">
    <location>
        <begin position="97"/>
        <end position="121"/>
    </location>
</feature>
<dbReference type="GO" id="GO:0005886">
    <property type="term" value="C:plasma membrane"/>
    <property type="evidence" value="ECO:0007669"/>
    <property type="project" value="UniProtKB-SubCell"/>
</dbReference>
<dbReference type="AlphaFoldDB" id="A0A1J5RST9"/>
<dbReference type="InterPro" id="IPR001851">
    <property type="entry name" value="ABC_transp_permease"/>
</dbReference>
<feature type="transmembrane region" description="Helical" evidence="6">
    <location>
        <begin position="466"/>
        <end position="484"/>
    </location>
</feature>
<feature type="transmembrane region" description="Helical" evidence="6">
    <location>
        <begin position="6"/>
        <end position="28"/>
    </location>
</feature>
<keyword evidence="4 6" id="KW-1133">Transmembrane helix</keyword>
<feature type="transmembrane region" description="Helical" evidence="6">
    <location>
        <begin position="393"/>
        <end position="411"/>
    </location>
</feature>
<evidence type="ECO:0000256" key="6">
    <source>
        <dbReference type="SAM" id="Phobius"/>
    </source>
</evidence>
<keyword evidence="2" id="KW-1003">Cell membrane</keyword>
<reference evidence="7" key="1">
    <citation type="submission" date="2016-10" db="EMBL/GenBank/DDBJ databases">
        <title>Sequence of Gallionella enrichment culture.</title>
        <authorList>
            <person name="Poehlein A."/>
            <person name="Muehling M."/>
            <person name="Daniel R."/>
        </authorList>
    </citation>
    <scope>NUCLEOTIDE SEQUENCE</scope>
</reference>
<sequence length="635" mass="65270">MTEAIQIVLGGLMQGSVFAIVALGFSLVFRVTGAINLAQGAFCILGALLTYSLEQHFGWPMATAVAGAAAVTALAGLVIGAAVFVPALSRLPMSSMLILTAGLLTMVEGLVLVVWGSQPYALPPFSGEAPVELFGVRVTTQGFWIIGAAALIIVCLWYLLMRTTAGKALRACAENPMAARLMGINVARATLASFVLAAFIGGLGGIVVGPITSLEFDTGRFFTVYGFIAVAIGGLGSFVGAVVGGLMLGVVEQLAAGYVSSMFADSLAFALLLVVLLWRPNGLFSADLGRRTDVREGQRIYPPIVRLQGRTASILGALGVLLLILLPALISSISVMSSLVITGILFIALLGLDLLMGYTGQVSLGQAGFMAIGGYAAAILATNHGWSPLAGTAAGMLLSIVCAIVLSLVTMRLRGHSLALATLAFGLLVDSLTVGLTDLTGGPSGLVGIPSFSIGSLVFDTPTKTYYLLIALIVALLLVLLGGVRSSFGRALQAVRTDQTAASALGVNVARHKLIVLSISAALASLSGSLYAFNFHFLSPEMVGTSVSLALISMLVLGGEGTLVGPLFGAALLTMLPTIVEPLASYKTFASGALLVLALRYLPGGMYGAAVTRIRRLVGAREAATDLAPVPGALR</sequence>
<evidence type="ECO:0000256" key="3">
    <source>
        <dbReference type="ARBA" id="ARBA00022692"/>
    </source>
</evidence>
<keyword evidence="5 6" id="KW-0472">Membrane</keyword>
<feature type="transmembrane region" description="Helical" evidence="6">
    <location>
        <begin position="418"/>
        <end position="436"/>
    </location>
</feature>
<feature type="transmembrane region" description="Helical" evidence="6">
    <location>
        <begin position="59"/>
        <end position="85"/>
    </location>
</feature>
<feature type="transmembrane region" description="Helical" evidence="6">
    <location>
        <begin position="588"/>
        <end position="611"/>
    </location>
</feature>
<organism evidence="7">
    <name type="scientific">mine drainage metagenome</name>
    <dbReference type="NCBI Taxonomy" id="410659"/>
    <lineage>
        <taxon>unclassified sequences</taxon>
        <taxon>metagenomes</taxon>
        <taxon>ecological metagenomes</taxon>
    </lineage>
</organism>
<evidence type="ECO:0000256" key="1">
    <source>
        <dbReference type="ARBA" id="ARBA00004651"/>
    </source>
</evidence>
<dbReference type="CDD" id="cd06582">
    <property type="entry name" value="TM_PBP1_LivH_like"/>
    <property type="match status" value="1"/>
</dbReference>
<evidence type="ECO:0000256" key="4">
    <source>
        <dbReference type="ARBA" id="ARBA00022989"/>
    </source>
</evidence>
<keyword evidence="3 6" id="KW-0812">Transmembrane</keyword>
<feature type="transmembrane region" description="Helical" evidence="6">
    <location>
        <begin position="255"/>
        <end position="278"/>
    </location>
</feature>
<feature type="transmembrane region" description="Helical" evidence="6">
    <location>
        <begin position="549"/>
        <end position="576"/>
    </location>
</feature>
<dbReference type="EMBL" id="MLJW01000115">
    <property type="protein sequence ID" value="OIQ98753.1"/>
    <property type="molecule type" value="Genomic_DNA"/>
</dbReference>
<dbReference type="GO" id="GO:0015658">
    <property type="term" value="F:branched-chain amino acid transmembrane transporter activity"/>
    <property type="evidence" value="ECO:0007669"/>
    <property type="project" value="InterPro"/>
</dbReference>
<protein>
    <submittedName>
        <fullName evidence="7">High-affinity branched-chain amino acid transport system permease protein LivH</fullName>
    </submittedName>
</protein>
<dbReference type="Gene3D" id="1.10.3470.10">
    <property type="entry name" value="ABC transporter involved in vitamin B12 uptake, BtuC"/>
    <property type="match status" value="1"/>
</dbReference>
<comment type="caution">
    <text evidence="7">The sequence shown here is derived from an EMBL/GenBank/DDBJ whole genome shotgun (WGS) entry which is preliminary data.</text>
</comment>
<evidence type="ECO:0000256" key="5">
    <source>
        <dbReference type="ARBA" id="ARBA00023136"/>
    </source>
</evidence>
<evidence type="ECO:0000313" key="7">
    <source>
        <dbReference type="EMBL" id="OIQ98753.1"/>
    </source>
</evidence>
<gene>
    <name evidence="7" type="primary">livH_21</name>
    <name evidence="7" type="ORF">GALL_192540</name>
</gene>
<accession>A0A1J5RST9</accession>